<dbReference type="GO" id="GO:0000122">
    <property type="term" value="P:negative regulation of transcription by RNA polymerase II"/>
    <property type="evidence" value="ECO:0007669"/>
    <property type="project" value="TreeGrafter"/>
</dbReference>
<feature type="domain" description="Nuclear receptor" evidence="9">
    <location>
        <begin position="7"/>
        <end position="83"/>
    </location>
</feature>
<keyword evidence="3" id="KW-0862">Zinc</keyword>
<reference evidence="10" key="1">
    <citation type="submission" date="2020-11" db="EMBL/GenBank/DDBJ databases">
        <authorList>
            <person name="Tran Van P."/>
        </authorList>
    </citation>
    <scope>NUCLEOTIDE SEQUENCE</scope>
</reference>
<dbReference type="AlphaFoldDB" id="A0A7R9M7E4"/>
<evidence type="ECO:0000256" key="4">
    <source>
        <dbReference type="ARBA" id="ARBA00023015"/>
    </source>
</evidence>
<dbReference type="PRINTS" id="PR00047">
    <property type="entry name" value="STROIDFINGER"/>
</dbReference>
<dbReference type="GO" id="GO:0045944">
    <property type="term" value="P:positive regulation of transcription by RNA polymerase II"/>
    <property type="evidence" value="ECO:0007669"/>
    <property type="project" value="TreeGrafter"/>
</dbReference>
<dbReference type="Gene3D" id="1.10.565.10">
    <property type="entry name" value="Retinoid X Receptor"/>
    <property type="match status" value="1"/>
</dbReference>
<proteinExistence type="predicted"/>
<dbReference type="Pfam" id="PF00105">
    <property type="entry name" value="zf-C4"/>
    <property type="match status" value="1"/>
</dbReference>
<keyword evidence="8" id="KW-0539">Nucleus</keyword>
<dbReference type="Proteomes" id="UP000728032">
    <property type="component" value="Unassembled WGS sequence"/>
</dbReference>
<evidence type="ECO:0000313" key="11">
    <source>
        <dbReference type="Proteomes" id="UP000728032"/>
    </source>
</evidence>
<keyword evidence="4" id="KW-0805">Transcription regulation</keyword>
<dbReference type="GO" id="GO:0008270">
    <property type="term" value="F:zinc ion binding"/>
    <property type="evidence" value="ECO:0007669"/>
    <property type="project" value="UniProtKB-KW"/>
</dbReference>
<dbReference type="SMART" id="SM00399">
    <property type="entry name" value="ZnF_C4"/>
    <property type="match status" value="1"/>
</dbReference>
<dbReference type="PANTHER" id="PTHR24082">
    <property type="entry name" value="NUCLEAR HORMONE RECEPTOR"/>
    <property type="match status" value="1"/>
</dbReference>
<keyword evidence="11" id="KW-1185">Reference proteome</keyword>
<dbReference type="PANTHER" id="PTHR24082:SF283">
    <property type="entry name" value="NUCLEAR HORMONE RECEPTOR HR96"/>
    <property type="match status" value="1"/>
</dbReference>
<dbReference type="InterPro" id="IPR013088">
    <property type="entry name" value="Znf_NHR/GATA"/>
</dbReference>
<organism evidence="10">
    <name type="scientific">Oppiella nova</name>
    <dbReference type="NCBI Taxonomy" id="334625"/>
    <lineage>
        <taxon>Eukaryota</taxon>
        <taxon>Metazoa</taxon>
        <taxon>Ecdysozoa</taxon>
        <taxon>Arthropoda</taxon>
        <taxon>Chelicerata</taxon>
        <taxon>Arachnida</taxon>
        <taxon>Acari</taxon>
        <taxon>Acariformes</taxon>
        <taxon>Sarcoptiformes</taxon>
        <taxon>Oribatida</taxon>
        <taxon>Brachypylina</taxon>
        <taxon>Oppioidea</taxon>
        <taxon>Oppiidae</taxon>
        <taxon>Oppiella</taxon>
    </lineage>
</organism>
<evidence type="ECO:0000256" key="2">
    <source>
        <dbReference type="ARBA" id="ARBA00022771"/>
    </source>
</evidence>
<protein>
    <recommendedName>
        <fullName evidence="9">Nuclear receptor domain-containing protein</fullName>
    </recommendedName>
</protein>
<evidence type="ECO:0000256" key="1">
    <source>
        <dbReference type="ARBA" id="ARBA00022723"/>
    </source>
</evidence>
<name>A0A7R9M7E4_9ACAR</name>
<evidence type="ECO:0000256" key="8">
    <source>
        <dbReference type="ARBA" id="ARBA00023242"/>
    </source>
</evidence>
<dbReference type="EMBL" id="CAJPVJ010008620">
    <property type="protein sequence ID" value="CAG2172040.1"/>
    <property type="molecule type" value="Genomic_DNA"/>
</dbReference>
<dbReference type="GO" id="GO:0030154">
    <property type="term" value="P:cell differentiation"/>
    <property type="evidence" value="ECO:0007669"/>
    <property type="project" value="TreeGrafter"/>
</dbReference>
<dbReference type="GO" id="GO:0004879">
    <property type="term" value="F:nuclear receptor activity"/>
    <property type="evidence" value="ECO:0007669"/>
    <property type="project" value="TreeGrafter"/>
</dbReference>
<dbReference type="InterPro" id="IPR035500">
    <property type="entry name" value="NHR-like_dom_sf"/>
</dbReference>
<dbReference type="OrthoDB" id="6159439at2759"/>
<accession>A0A7R9M7E4</accession>
<evidence type="ECO:0000256" key="5">
    <source>
        <dbReference type="ARBA" id="ARBA00023125"/>
    </source>
</evidence>
<dbReference type="SUPFAM" id="SSF57716">
    <property type="entry name" value="Glucocorticoid receptor-like (DNA-binding domain)"/>
    <property type="match status" value="1"/>
</dbReference>
<keyword evidence="5" id="KW-0238">DNA-binding</keyword>
<evidence type="ECO:0000313" key="10">
    <source>
        <dbReference type="EMBL" id="CAD7654853.1"/>
    </source>
</evidence>
<keyword evidence="6" id="KW-0804">Transcription</keyword>
<dbReference type="EMBL" id="OC923445">
    <property type="protein sequence ID" value="CAD7654853.1"/>
    <property type="molecule type" value="Genomic_DNA"/>
</dbReference>
<evidence type="ECO:0000259" key="9">
    <source>
        <dbReference type="PROSITE" id="PS51030"/>
    </source>
</evidence>
<evidence type="ECO:0000256" key="3">
    <source>
        <dbReference type="ARBA" id="ARBA00022833"/>
    </source>
</evidence>
<dbReference type="PROSITE" id="PS51030">
    <property type="entry name" value="NUCLEAR_REC_DBD_2"/>
    <property type="match status" value="1"/>
</dbReference>
<dbReference type="SUPFAM" id="SSF48508">
    <property type="entry name" value="Nuclear receptor ligand-binding domain"/>
    <property type="match status" value="1"/>
</dbReference>
<evidence type="ECO:0000256" key="7">
    <source>
        <dbReference type="ARBA" id="ARBA00023170"/>
    </source>
</evidence>
<dbReference type="GO" id="GO:0000978">
    <property type="term" value="F:RNA polymerase II cis-regulatory region sequence-specific DNA binding"/>
    <property type="evidence" value="ECO:0007669"/>
    <property type="project" value="TreeGrafter"/>
</dbReference>
<sequence>MSDQDVVKICGVCGDKTNGYYNFNAITCDSCKAFFRRNAFKRDQFKCYFDNNCKIDFKTRKVCRKCRLNKCFSIGMKQTISSPIDSSLNKDNTSSALMCINDNTNTVNSNSNEMVVPCIPPLITDYKNNFNELEGNRMTELLSAAHVMKIWLTDAQTYLIKHPVIEEACRAWALMCVQEVDKLVKMTKSLVAFNGICDNDRIALIKYGSVEVFIMRLIMLFNFDSNSWILVNGPKHSVVLKMDLLKECRKSLFDAYDSFLRHMGPEWDSDPIIIDLVYV</sequence>
<dbReference type="PROSITE" id="PS00031">
    <property type="entry name" value="NUCLEAR_REC_DBD_1"/>
    <property type="match status" value="1"/>
</dbReference>
<keyword evidence="2" id="KW-0863">Zinc-finger</keyword>
<dbReference type="Gene3D" id="3.30.50.10">
    <property type="entry name" value="Erythroid Transcription Factor GATA-1, subunit A"/>
    <property type="match status" value="1"/>
</dbReference>
<evidence type="ECO:0000256" key="6">
    <source>
        <dbReference type="ARBA" id="ARBA00023163"/>
    </source>
</evidence>
<keyword evidence="7" id="KW-0675">Receptor</keyword>
<gene>
    <name evidence="10" type="ORF">ONB1V03_LOCUS11498</name>
</gene>
<dbReference type="InterPro" id="IPR001628">
    <property type="entry name" value="Znf_hrmn_rcpt"/>
</dbReference>
<keyword evidence="1" id="KW-0479">Metal-binding</keyword>
<dbReference type="InterPro" id="IPR050234">
    <property type="entry name" value="Nuclear_hormone_rcpt_NR1"/>
</dbReference>